<dbReference type="EMBL" id="AVOT02015405">
    <property type="protein sequence ID" value="MBW0499703.1"/>
    <property type="molecule type" value="Genomic_DNA"/>
</dbReference>
<evidence type="ECO:0000313" key="2">
    <source>
        <dbReference type="EMBL" id="MBW0499703.1"/>
    </source>
</evidence>
<proteinExistence type="predicted"/>
<keyword evidence="3" id="KW-1185">Reference proteome</keyword>
<comment type="caution">
    <text evidence="2">The sequence shown here is derived from an EMBL/GenBank/DDBJ whole genome shotgun (WGS) entry which is preliminary data.</text>
</comment>
<sequence>MQAELQEVLADINPYHSVSVEETFIPLETHSQGNTPVVPSDTEFQKGKGKMNSESLIPNKEWIPIATQRIGKPQGSASIKGKPTLIMFKWRITMINPVVTSKGKYSKEVDKNVYKVESKVNTLRK</sequence>
<evidence type="ECO:0000313" key="3">
    <source>
        <dbReference type="Proteomes" id="UP000765509"/>
    </source>
</evidence>
<gene>
    <name evidence="2" type="ORF">O181_039418</name>
</gene>
<dbReference type="AlphaFoldDB" id="A0A9Q3HBY8"/>
<accession>A0A9Q3HBY8</accession>
<reference evidence="2" key="1">
    <citation type="submission" date="2021-03" db="EMBL/GenBank/DDBJ databases">
        <title>Draft genome sequence of rust myrtle Austropuccinia psidii MF-1, a brazilian biotype.</title>
        <authorList>
            <person name="Quecine M.C."/>
            <person name="Pachon D.M.R."/>
            <person name="Bonatelli M.L."/>
            <person name="Correr F.H."/>
            <person name="Franceschini L.M."/>
            <person name="Leite T.F."/>
            <person name="Margarido G.R.A."/>
            <person name="Almeida C.A."/>
            <person name="Ferrarezi J.A."/>
            <person name="Labate C.A."/>
        </authorList>
    </citation>
    <scope>NUCLEOTIDE SEQUENCE</scope>
    <source>
        <strain evidence="2">MF-1</strain>
    </source>
</reference>
<feature type="region of interest" description="Disordered" evidence="1">
    <location>
        <begin position="30"/>
        <end position="51"/>
    </location>
</feature>
<name>A0A9Q3HBY8_9BASI</name>
<evidence type="ECO:0000256" key="1">
    <source>
        <dbReference type="SAM" id="MobiDB-lite"/>
    </source>
</evidence>
<organism evidence="2 3">
    <name type="scientific">Austropuccinia psidii MF-1</name>
    <dbReference type="NCBI Taxonomy" id="1389203"/>
    <lineage>
        <taxon>Eukaryota</taxon>
        <taxon>Fungi</taxon>
        <taxon>Dikarya</taxon>
        <taxon>Basidiomycota</taxon>
        <taxon>Pucciniomycotina</taxon>
        <taxon>Pucciniomycetes</taxon>
        <taxon>Pucciniales</taxon>
        <taxon>Sphaerophragmiaceae</taxon>
        <taxon>Austropuccinia</taxon>
    </lineage>
</organism>
<protein>
    <submittedName>
        <fullName evidence="2">Uncharacterized protein</fullName>
    </submittedName>
</protein>
<dbReference type="Proteomes" id="UP000765509">
    <property type="component" value="Unassembled WGS sequence"/>
</dbReference>